<dbReference type="Pfam" id="PF21960">
    <property type="entry name" value="RCF1-5-like_lid"/>
    <property type="match status" value="1"/>
</dbReference>
<reference evidence="2" key="1">
    <citation type="submission" date="2015-07" db="EMBL/GenBank/DDBJ databases">
        <title>Transcriptome Assembly of Anthurium amnicola.</title>
        <authorList>
            <person name="Suzuki J."/>
        </authorList>
    </citation>
    <scope>NUCLEOTIDE SEQUENCE</scope>
</reference>
<name>A0A1D1Z6R5_9ARAE</name>
<feature type="compositionally biased region" description="Polar residues" evidence="1">
    <location>
        <begin position="74"/>
        <end position="85"/>
    </location>
</feature>
<dbReference type="Pfam" id="PF22534">
    <property type="entry name" value="RFC_C"/>
    <property type="match status" value="1"/>
</dbReference>
<dbReference type="PANTHER" id="PTHR11669">
    <property type="entry name" value="REPLICATION FACTOR C / DNA POLYMERASE III GAMMA-TAU SUBUNIT"/>
    <property type="match status" value="1"/>
</dbReference>
<dbReference type="Gene3D" id="3.40.50.300">
    <property type="entry name" value="P-loop containing nucleotide triphosphate hydrolases"/>
    <property type="match status" value="1"/>
</dbReference>
<dbReference type="GO" id="GO:0005634">
    <property type="term" value="C:nucleus"/>
    <property type="evidence" value="ECO:0007669"/>
    <property type="project" value="TreeGrafter"/>
</dbReference>
<dbReference type="AlphaFoldDB" id="A0A1D1Z6R5"/>
<feature type="compositionally biased region" description="Polar residues" evidence="1">
    <location>
        <begin position="232"/>
        <end position="261"/>
    </location>
</feature>
<dbReference type="Gene3D" id="1.10.8.60">
    <property type="match status" value="1"/>
</dbReference>
<dbReference type="InterPro" id="IPR050238">
    <property type="entry name" value="DNA_Rep/Repair_Clamp_Loader"/>
</dbReference>
<dbReference type="GO" id="GO:0003689">
    <property type="term" value="F:DNA clamp loader activity"/>
    <property type="evidence" value="ECO:0007669"/>
    <property type="project" value="TreeGrafter"/>
</dbReference>
<dbReference type="SUPFAM" id="SSF52540">
    <property type="entry name" value="P-loop containing nucleoside triphosphate hydrolases"/>
    <property type="match status" value="1"/>
</dbReference>
<feature type="region of interest" description="Disordered" evidence="1">
    <location>
        <begin position="1"/>
        <end position="132"/>
    </location>
</feature>
<dbReference type="EMBL" id="GDJX01005370">
    <property type="protein sequence ID" value="JAT62566.1"/>
    <property type="molecule type" value="Transcribed_RNA"/>
</dbReference>
<feature type="compositionally biased region" description="Low complexity" evidence="1">
    <location>
        <begin position="267"/>
        <end position="286"/>
    </location>
</feature>
<feature type="compositionally biased region" description="Low complexity" evidence="1">
    <location>
        <begin position="298"/>
        <end position="310"/>
    </location>
</feature>
<feature type="compositionally biased region" description="Low complexity" evidence="1">
    <location>
        <begin position="105"/>
        <end position="124"/>
    </location>
</feature>
<feature type="non-terminal residue" evidence="2">
    <location>
        <position position="1"/>
    </location>
</feature>
<feature type="region of interest" description="Disordered" evidence="1">
    <location>
        <begin position="210"/>
        <end position="325"/>
    </location>
</feature>
<evidence type="ECO:0000256" key="1">
    <source>
        <dbReference type="SAM" id="MobiDB-lite"/>
    </source>
</evidence>
<protein>
    <submittedName>
        <fullName evidence="2">Replication factor C subunit 3</fullName>
    </submittedName>
</protein>
<dbReference type="GO" id="GO:0006261">
    <property type="term" value="P:DNA-templated DNA replication"/>
    <property type="evidence" value="ECO:0007669"/>
    <property type="project" value="TreeGrafter"/>
</dbReference>
<proteinExistence type="predicted"/>
<dbReference type="CDD" id="cd00009">
    <property type="entry name" value="AAA"/>
    <property type="match status" value="1"/>
</dbReference>
<dbReference type="InterPro" id="IPR027417">
    <property type="entry name" value="P-loop_NTPase"/>
</dbReference>
<accession>A0A1D1Z6R5</accession>
<dbReference type="Gene3D" id="1.20.272.10">
    <property type="match status" value="1"/>
</dbReference>
<evidence type="ECO:0000313" key="2">
    <source>
        <dbReference type="EMBL" id="JAT62566.1"/>
    </source>
</evidence>
<feature type="compositionally biased region" description="Polar residues" evidence="1">
    <location>
        <begin position="58"/>
        <end position="67"/>
    </location>
</feature>
<feature type="compositionally biased region" description="Polar residues" evidence="1">
    <location>
        <begin position="311"/>
        <end position="325"/>
    </location>
</feature>
<sequence>GDDDDDAVRGGTTGSLLISRRRRRRGGAAQTTPPPPPPDSAEEGTAAGGVDRHHYYSRQVSGVLTKTNNNNNNRSSPNHVTQLRSKSAPKARDPQLAPPQRPLLSSGCRTPPSGGRRSPSPLGGAKPRLPVPVGKTQQIDPPAATSHISDNMVLAAGNAKLSSSTSPPHHHHQMVVPLPINMQQRTESIAGRATQLDDIFFSRNHAALEKKDSGGSRGTGASANPRPVDIVSGTNNIGFQHPIRSSRNGINNHAPGSNQQHHLVARTVSISSSSLLTPNTNTSSNNRKASSRYGGGATTTPHSSTTTGISNDTSSRTSDGNVSSRKFTANRHRNLQIDAWFPCVKGGSSCRRSSKSPETLKRAVDESSYIERAFVVEELRPFWADKHRPHSLTAGFICHKQQALQLRQLVSYKRCPHVLLKGPPGSGKKSLAMALLRELFGDFSGQVSHELRHFLVQEANSTIVFPFTLSPYHVELDIKSETKSARYALMGLVKQIADHHALTPEVSDSSFRAEYKVIVLYANDKVAENIQHLIKWVMDCYTDACKIMLCCEDESNILEPVRNRCKLINVDAPETHEIVEVLLQISQKENFELSRGFAMKIATKSKQNLRKAIMALESCKAHSYPFVDEQPIPIDWEDTLVEIAAEVLADPSPKRIFNIRGKLQKLLVEFVHPKLILQKLVEQFLKRVQACFRRELYYWHAYYDKRLPSGSSALLKLEEFVAKFMSIQRRGSPGRLVL</sequence>
<dbReference type="GO" id="GO:0006281">
    <property type="term" value="P:DNA repair"/>
    <property type="evidence" value="ECO:0007669"/>
    <property type="project" value="TreeGrafter"/>
</dbReference>
<organism evidence="2">
    <name type="scientific">Anthurium amnicola</name>
    <dbReference type="NCBI Taxonomy" id="1678845"/>
    <lineage>
        <taxon>Eukaryota</taxon>
        <taxon>Viridiplantae</taxon>
        <taxon>Streptophyta</taxon>
        <taxon>Embryophyta</taxon>
        <taxon>Tracheophyta</taxon>
        <taxon>Spermatophyta</taxon>
        <taxon>Magnoliopsida</taxon>
        <taxon>Liliopsida</taxon>
        <taxon>Araceae</taxon>
        <taxon>Pothoideae</taxon>
        <taxon>Potheae</taxon>
        <taxon>Anthurium</taxon>
    </lineage>
</organism>
<gene>
    <name evidence="2" type="primary">Rfc3_3</name>
    <name evidence="2" type="ORF">g.86222</name>
</gene>
<dbReference type="GO" id="GO:0003677">
    <property type="term" value="F:DNA binding"/>
    <property type="evidence" value="ECO:0007669"/>
    <property type="project" value="InterPro"/>
</dbReference>
<dbReference type="GO" id="GO:0005663">
    <property type="term" value="C:DNA replication factor C complex"/>
    <property type="evidence" value="ECO:0007669"/>
    <property type="project" value="TreeGrafter"/>
</dbReference>
<dbReference type="InterPro" id="IPR008921">
    <property type="entry name" value="DNA_pol3_clamp-load_cplx_C"/>
</dbReference>
<dbReference type="SUPFAM" id="SSF48019">
    <property type="entry name" value="post-AAA+ oligomerization domain-like"/>
    <property type="match status" value="1"/>
</dbReference>
<dbReference type="PANTHER" id="PTHR11669:SF25">
    <property type="entry name" value="OS02G0704966 PROTEIN"/>
    <property type="match status" value="1"/>
</dbReference>
<dbReference type="FunFam" id="1.10.8.60:FF:000030">
    <property type="entry name" value="replication factor C subunit 3"/>
    <property type="match status" value="1"/>
</dbReference>